<feature type="transmembrane region" description="Helical" evidence="1">
    <location>
        <begin position="37"/>
        <end position="58"/>
    </location>
</feature>
<dbReference type="AlphaFoldDB" id="I8R3F5"/>
<keyword evidence="1" id="KW-0812">Transmembrane</keyword>
<name>I8R3F5_9THEO</name>
<keyword evidence="1" id="KW-0472">Membrane</keyword>
<evidence type="ECO:0000313" key="3">
    <source>
        <dbReference type="Proteomes" id="UP000005110"/>
    </source>
</evidence>
<evidence type="ECO:0000313" key="2">
    <source>
        <dbReference type="EMBL" id="EIV99904.1"/>
    </source>
</evidence>
<dbReference type="Proteomes" id="UP000005110">
    <property type="component" value="Chromosome"/>
</dbReference>
<dbReference type="HOGENOM" id="CLU_366354_0_0_9"/>
<evidence type="ECO:0000256" key="1">
    <source>
        <dbReference type="SAM" id="Phobius"/>
    </source>
</evidence>
<organism evidence="2 3">
    <name type="scientific">Thermoanaerobacter siderophilus SR4</name>
    <dbReference type="NCBI Taxonomy" id="880478"/>
    <lineage>
        <taxon>Bacteria</taxon>
        <taxon>Bacillati</taxon>
        <taxon>Bacillota</taxon>
        <taxon>Clostridia</taxon>
        <taxon>Thermoanaerobacterales</taxon>
        <taxon>Thermoanaerobacteraceae</taxon>
        <taxon>Thermoanaerobacter</taxon>
    </lineage>
</organism>
<protein>
    <submittedName>
        <fullName evidence="2">Uncharacterized protein</fullName>
    </submittedName>
</protein>
<proteinExistence type="predicted"/>
<sequence length="761" mass="89482">MEKYITTKKSKSIFNMAYYRRKNKLCPSKKRSLLNQLYFPSSKSILFIVVPFLLLFLLSHFLPVQYLPFISSNHHQNLITIHAGIATVIFGILIFVAESGRDDKTKEKIRVLLKESFIFPLAVAEILAFFIFIWGDVNFLSVIPIVIVGLLTIKSLYKTITVLLSRHRFNQKRAELLKELLQKSIDLAIDERIGNNILLSFLDGKEIKLKFKPFSIDDQSKYYCFNAEKIGIVSDIDLEALKKFAEIIEQEANRKGYSFDGVEIVELDLKEETKADSEIKATQKAKSQKLLQNDRRYLMKKFHDTLKEENKTLICVDKKLLDGSKRVDDLEGLVKKAFVIKPIDSFTKEVRSEISGLKEQFITAILNRHLGEIEELSDIYIELANGFLECITECSGGYSFEGARKELRFPLGGWEEVGWLSSDIRDIFEKAMQSRDQEVIRKIAYLPIAIAVRAIESYDHYLFQEFINFAVLMYINSKEITENNRSLIDFLVDRSWRWLKEISLFYIEPKLRKEELDEEKLKRLKDFGIYLFIVFQRLLKTAFESRDLDSFKKFIEGVHELFSDFHPNESLENTYSIKKKNIKKEITMRRNQMFFGLASWILDQLLKNKTEQEVLEFYQTIQKFLPSDLEEFTNLFIESYKFETEDFWSWDMWELERREEGVMHAIQFSEKLEKLYIVKSLSLLANRPDEEILKIELPYNRTFAELCSENGDLINVLDDIKRNVNDWKMVLSDSAIKKIDVFKNLLFETRKKQEQEELKEK</sequence>
<keyword evidence="1" id="KW-1133">Transmembrane helix</keyword>
<reference evidence="2 3" key="1">
    <citation type="submission" date="2012-02" db="EMBL/GenBank/DDBJ databases">
        <title>Improved High-Quality Draft sequence of Thermoanaerobacter siderophilus SR4.</title>
        <authorList>
            <consortium name="US DOE Joint Genome Institute"/>
            <person name="Lucas S."/>
            <person name="Han J."/>
            <person name="Lapidus A."/>
            <person name="Cheng J.-F."/>
            <person name="Goodwin L."/>
            <person name="Pitluck S."/>
            <person name="Peters L."/>
            <person name="Detter J.C."/>
            <person name="Han C."/>
            <person name="Tapia R."/>
            <person name="Land M."/>
            <person name="Hauser L."/>
            <person name="Kyrpides N."/>
            <person name="Ivanova N."/>
            <person name="Pagani I."/>
            <person name="Hemme C."/>
            <person name="Woyke T."/>
        </authorList>
    </citation>
    <scope>NUCLEOTIDE SEQUENCE [LARGE SCALE GENOMIC DNA]</scope>
    <source>
        <strain evidence="2 3">SR4</strain>
    </source>
</reference>
<feature type="transmembrane region" description="Helical" evidence="1">
    <location>
        <begin position="78"/>
        <end position="97"/>
    </location>
</feature>
<accession>I8R3F5</accession>
<feature type="transmembrane region" description="Helical" evidence="1">
    <location>
        <begin position="117"/>
        <end position="135"/>
    </location>
</feature>
<gene>
    <name evidence="2" type="ORF">ThesiDRAFT1_0920</name>
</gene>
<dbReference type="PATRIC" id="fig|880478.3.peg.2093"/>
<keyword evidence="3" id="KW-1185">Reference proteome</keyword>
<dbReference type="RefSeq" id="WP_006569638.1">
    <property type="nucleotide sequence ID" value="NZ_CM001486.1"/>
</dbReference>
<dbReference type="EMBL" id="CM001486">
    <property type="protein sequence ID" value="EIV99904.1"/>
    <property type="molecule type" value="Genomic_DNA"/>
</dbReference>